<dbReference type="PROSITE" id="PS50850">
    <property type="entry name" value="MFS"/>
    <property type="match status" value="1"/>
</dbReference>
<feature type="transmembrane region" description="Helical" evidence="6">
    <location>
        <begin position="48"/>
        <end position="65"/>
    </location>
</feature>
<feature type="transmembrane region" description="Helical" evidence="6">
    <location>
        <begin position="231"/>
        <end position="250"/>
    </location>
</feature>
<evidence type="ECO:0000256" key="6">
    <source>
        <dbReference type="SAM" id="Phobius"/>
    </source>
</evidence>
<dbReference type="PATRIC" id="fig|1423786.4.peg.2900"/>
<reference evidence="8 9" key="1">
    <citation type="journal article" date="2015" name="Genome Announc.">
        <title>Expanding the biotechnology potential of lactobacilli through comparative genomics of 213 strains and associated genera.</title>
        <authorList>
            <person name="Sun Z."/>
            <person name="Harris H.M."/>
            <person name="McCann A."/>
            <person name="Guo C."/>
            <person name="Argimon S."/>
            <person name="Zhang W."/>
            <person name="Yang X."/>
            <person name="Jeffery I.B."/>
            <person name="Cooney J.C."/>
            <person name="Kagawa T.F."/>
            <person name="Liu W."/>
            <person name="Song Y."/>
            <person name="Salvetti E."/>
            <person name="Wrobel A."/>
            <person name="Rasinkangas P."/>
            <person name="Parkhill J."/>
            <person name="Rea M.C."/>
            <person name="O'Sullivan O."/>
            <person name="Ritari J."/>
            <person name="Douillard F.P."/>
            <person name="Paul Ross R."/>
            <person name="Yang R."/>
            <person name="Briner A.E."/>
            <person name="Felis G.E."/>
            <person name="de Vos W.M."/>
            <person name="Barrangou R."/>
            <person name="Klaenhammer T.R."/>
            <person name="Caufield P.W."/>
            <person name="Cui Y."/>
            <person name="Zhang H."/>
            <person name="O'Toole P.W."/>
        </authorList>
    </citation>
    <scope>NUCLEOTIDE SEQUENCE [LARGE SCALE GENOMIC DNA]</scope>
    <source>
        <strain evidence="8 9">DSM 18390</strain>
    </source>
</reference>
<dbReference type="Proteomes" id="UP000051010">
    <property type="component" value="Unassembled WGS sequence"/>
</dbReference>
<evidence type="ECO:0000313" key="9">
    <source>
        <dbReference type="Proteomes" id="UP000051010"/>
    </source>
</evidence>
<dbReference type="AlphaFoldDB" id="A0A0R1Z1J8"/>
<feature type="transmembrane region" description="Helical" evidence="6">
    <location>
        <begin position="77"/>
        <end position="94"/>
    </location>
</feature>
<dbReference type="RefSeq" id="WP_054733050.1">
    <property type="nucleotide sequence ID" value="NZ_AZFZ01000008.1"/>
</dbReference>
<dbReference type="PANTHER" id="PTHR23501:SF190">
    <property type="entry name" value="MAJOR FACILITATOR SUPERFAMILY MFS_1"/>
    <property type="match status" value="1"/>
</dbReference>
<name>A0A0R1Z1J8_9LACO</name>
<evidence type="ECO:0000256" key="1">
    <source>
        <dbReference type="ARBA" id="ARBA00004651"/>
    </source>
</evidence>
<feature type="transmembrane region" description="Helical" evidence="6">
    <location>
        <begin position="100"/>
        <end position="124"/>
    </location>
</feature>
<dbReference type="PRINTS" id="PR01036">
    <property type="entry name" value="TCRTETB"/>
</dbReference>
<dbReference type="GO" id="GO:0022857">
    <property type="term" value="F:transmembrane transporter activity"/>
    <property type="evidence" value="ECO:0007669"/>
    <property type="project" value="InterPro"/>
</dbReference>
<dbReference type="Pfam" id="PF07690">
    <property type="entry name" value="MFS_1"/>
    <property type="match status" value="1"/>
</dbReference>
<evidence type="ECO:0000259" key="7">
    <source>
        <dbReference type="PROSITE" id="PS50850"/>
    </source>
</evidence>
<sequence>MVKKVDHKTFAMVILIIGVFMSALDNGIIASALTSINYSFHVSEVQGTWGITLYTLGMAISTPIIGKLADKYGRRKLFLIEIAIFAVGSLLVALSPSFTLFLAARIIQSVGGGGIFIIASSHVLSTYPKEAQGGLLGALGAVNGIASVVGPNLGSLILNTTGRWNWLFLINLPIAIFVLIAGFIAIPETKGSHIKRLDLKGLIFLSLGIFAVMLAITNLQSGHLLASLLTPQVWGILVLGILSFGIFVMLEKRVSEKTDPFLPYQLLKNQGFLLTLTMGLLSGMLIAIFVFIPSFVEQRYGVSADNSGIWMSGIGLGSIVGAGVGGTLVSKLGAAKTVVVSGILSAIGFGAIGFFSPSTGWFLGASTLAGVGFGMLMGAQLSVLMAHFAGPKQNGVALGTLSVSRQVGLTIAPTIYATVIQNGFSRIPMKESLEAYYRQLLQSTAQDQAGLLRIFYRTAQAAYANLFVVAIVASLIIAVGGWYLKRRQVAA</sequence>
<evidence type="ECO:0000256" key="2">
    <source>
        <dbReference type="ARBA" id="ARBA00022448"/>
    </source>
</evidence>
<feature type="transmembrane region" description="Helical" evidence="6">
    <location>
        <begin position="361"/>
        <end position="384"/>
    </location>
</feature>
<feature type="transmembrane region" description="Helical" evidence="6">
    <location>
        <begin position="462"/>
        <end position="484"/>
    </location>
</feature>
<dbReference type="CDD" id="cd17321">
    <property type="entry name" value="MFS_MMR_MDR_like"/>
    <property type="match status" value="1"/>
</dbReference>
<dbReference type="Gene3D" id="1.20.1720.10">
    <property type="entry name" value="Multidrug resistance protein D"/>
    <property type="match status" value="1"/>
</dbReference>
<accession>A0A0R1Z1J8</accession>
<feature type="transmembrane region" description="Helical" evidence="6">
    <location>
        <begin position="136"/>
        <end position="158"/>
    </location>
</feature>
<protein>
    <submittedName>
        <fullName evidence="8">Transporter, major facilitator family protein</fullName>
    </submittedName>
</protein>
<dbReference type="InterPro" id="IPR011701">
    <property type="entry name" value="MFS"/>
</dbReference>
<proteinExistence type="predicted"/>
<evidence type="ECO:0000256" key="3">
    <source>
        <dbReference type="ARBA" id="ARBA00022692"/>
    </source>
</evidence>
<keyword evidence="4 6" id="KW-1133">Transmembrane helix</keyword>
<dbReference type="PANTHER" id="PTHR23501">
    <property type="entry name" value="MAJOR FACILITATOR SUPERFAMILY"/>
    <property type="match status" value="1"/>
</dbReference>
<feature type="transmembrane region" description="Helical" evidence="6">
    <location>
        <begin position="271"/>
        <end position="296"/>
    </location>
</feature>
<feature type="domain" description="Major facilitator superfamily (MFS) profile" evidence="7">
    <location>
        <begin position="11"/>
        <end position="489"/>
    </location>
</feature>
<dbReference type="InterPro" id="IPR036259">
    <property type="entry name" value="MFS_trans_sf"/>
</dbReference>
<evidence type="ECO:0000256" key="5">
    <source>
        <dbReference type="ARBA" id="ARBA00023136"/>
    </source>
</evidence>
<comment type="caution">
    <text evidence="8">The sequence shown here is derived from an EMBL/GenBank/DDBJ whole genome shotgun (WGS) entry which is preliminary data.</text>
</comment>
<evidence type="ECO:0000313" key="8">
    <source>
        <dbReference type="EMBL" id="KRM44876.1"/>
    </source>
</evidence>
<dbReference type="GO" id="GO:0005886">
    <property type="term" value="C:plasma membrane"/>
    <property type="evidence" value="ECO:0007669"/>
    <property type="project" value="UniProtKB-SubCell"/>
</dbReference>
<keyword evidence="3 6" id="KW-0812">Transmembrane</keyword>
<comment type="subcellular location">
    <subcellularLocation>
        <location evidence="1">Cell membrane</location>
        <topology evidence="1">Multi-pass membrane protein</topology>
    </subcellularLocation>
</comment>
<keyword evidence="2" id="KW-0813">Transport</keyword>
<dbReference type="InterPro" id="IPR020846">
    <property type="entry name" value="MFS_dom"/>
</dbReference>
<evidence type="ECO:0000256" key="4">
    <source>
        <dbReference type="ARBA" id="ARBA00022989"/>
    </source>
</evidence>
<feature type="transmembrane region" description="Helical" evidence="6">
    <location>
        <begin position="337"/>
        <end position="355"/>
    </location>
</feature>
<dbReference type="EMBL" id="AZFZ01000008">
    <property type="protein sequence ID" value="KRM44876.1"/>
    <property type="molecule type" value="Genomic_DNA"/>
</dbReference>
<organism evidence="8 9">
    <name type="scientific">Lentilactobacillus parafarraginis DSM 18390 = JCM 14109</name>
    <dbReference type="NCBI Taxonomy" id="1423786"/>
    <lineage>
        <taxon>Bacteria</taxon>
        <taxon>Bacillati</taxon>
        <taxon>Bacillota</taxon>
        <taxon>Bacilli</taxon>
        <taxon>Lactobacillales</taxon>
        <taxon>Lactobacillaceae</taxon>
        <taxon>Lentilactobacillus</taxon>
    </lineage>
</organism>
<dbReference type="Gene3D" id="1.20.1250.20">
    <property type="entry name" value="MFS general substrate transporter like domains"/>
    <property type="match status" value="1"/>
</dbReference>
<feature type="transmembrane region" description="Helical" evidence="6">
    <location>
        <begin position="199"/>
        <end position="219"/>
    </location>
</feature>
<gene>
    <name evidence="8" type="ORF">FD47_GL002756</name>
</gene>
<keyword evidence="5 6" id="KW-0472">Membrane</keyword>
<dbReference type="SUPFAM" id="SSF103473">
    <property type="entry name" value="MFS general substrate transporter"/>
    <property type="match status" value="1"/>
</dbReference>
<feature type="transmembrane region" description="Helical" evidence="6">
    <location>
        <begin position="12"/>
        <end position="36"/>
    </location>
</feature>
<feature type="transmembrane region" description="Helical" evidence="6">
    <location>
        <begin position="308"/>
        <end position="330"/>
    </location>
</feature>
<feature type="transmembrane region" description="Helical" evidence="6">
    <location>
        <begin position="164"/>
        <end position="187"/>
    </location>
</feature>